<sequence length="650" mass="70845">MDQRAFFPAGSLQSRPVVRAANVSLLRNLEVDPPVYTPPTAGCQTTLMVKSFGNSYGNPFVGDYTPPACDFNRVTMNFTVTSSGRQFDRLALMYLDDTEVWRTSTSEPTTNGIIWTYVKDMTSFLPIWKQPAKLIFDLGNIIDDTYTGPFNTTLTATFFTEEGGDPPADLIIPISARRSPTNGASAFVVPEMEARDTLVLPRNMKRAVFTISACGQATEEFWWSNVLSSNTDTFGPNATLYGYSPWRELQLLIDGQMAGMAWPFPVIFTGGIVPGFWRPIAGIDTYDLKEDEIDITAWLPLLSDGKEHEFEILVAGLNDNGKGQAEITTTVGDNWVVTGKIFAWLDEPGSITTGEMGAKEFPPPTFSASQVTGGLNQTVNETLRYQVLAQRSLSVTSKVKTSEGEKEVSWSQTASYSNIGNFTNLGNSQVTDQTTSGADVSSLGYSRRYTYPIRVLNAFDDQTASGGNMTINGTIDRSKDLQVIGNSVIYKPLSTFPSDGPGAVNQAILAGYKGYSIKDRQNASATFFTWPKAKQSFSSGSTWQTLVFGGLEIDGDGIGAKTVPVVKKDAQLYTRSIKSNNSTVVQDFEQPAFLGAKAAVGLARVADADEFEFLGVQDVLNRGPGFRNRATSFPPFDPDAKKLRKRGIGA</sequence>
<evidence type="ECO:0000313" key="3">
    <source>
        <dbReference type="Proteomes" id="UP000800041"/>
    </source>
</evidence>
<dbReference type="InterPro" id="IPR056948">
    <property type="entry name" value="PNGaseA_N"/>
</dbReference>
<gene>
    <name evidence="2" type="ORF">K402DRAFT_329612</name>
</gene>
<proteinExistence type="predicted"/>
<dbReference type="Pfam" id="PF25156">
    <property type="entry name" value="PNGase_A_C"/>
    <property type="match status" value="1"/>
</dbReference>
<organism evidence="2 3">
    <name type="scientific">Aulographum hederae CBS 113979</name>
    <dbReference type="NCBI Taxonomy" id="1176131"/>
    <lineage>
        <taxon>Eukaryota</taxon>
        <taxon>Fungi</taxon>
        <taxon>Dikarya</taxon>
        <taxon>Ascomycota</taxon>
        <taxon>Pezizomycotina</taxon>
        <taxon>Dothideomycetes</taxon>
        <taxon>Pleosporomycetidae</taxon>
        <taxon>Aulographales</taxon>
        <taxon>Aulographaceae</taxon>
    </lineage>
</organism>
<name>A0A6G1H482_9PEZI</name>
<dbReference type="Proteomes" id="UP000800041">
    <property type="component" value="Unassembled WGS sequence"/>
</dbReference>
<evidence type="ECO:0000259" key="1">
    <source>
        <dbReference type="Pfam" id="PF12222"/>
    </source>
</evidence>
<protein>
    <recommendedName>
        <fullName evidence="1">Peptide N-acetyl-beta-D-glucosaminyl asparaginase amidase A N-terminal domain-containing protein</fullName>
    </recommendedName>
</protein>
<dbReference type="Pfam" id="PF12222">
    <property type="entry name" value="PNGaseA"/>
    <property type="match status" value="1"/>
</dbReference>
<dbReference type="AlphaFoldDB" id="A0A6G1H482"/>
<accession>A0A6G1H482</accession>
<dbReference type="EMBL" id="ML977150">
    <property type="protein sequence ID" value="KAF1987965.1"/>
    <property type="molecule type" value="Genomic_DNA"/>
</dbReference>
<dbReference type="OrthoDB" id="1612078at2759"/>
<reference evidence="2" key="1">
    <citation type="journal article" date="2020" name="Stud. Mycol.">
        <title>101 Dothideomycetes genomes: a test case for predicting lifestyles and emergence of pathogens.</title>
        <authorList>
            <person name="Haridas S."/>
            <person name="Albert R."/>
            <person name="Binder M."/>
            <person name="Bloem J."/>
            <person name="Labutti K."/>
            <person name="Salamov A."/>
            <person name="Andreopoulos B."/>
            <person name="Baker S."/>
            <person name="Barry K."/>
            <person name="Bills G."/>
            <person name="Bluhm B."/>
            <person name="Cannon C."/>
            <person name="Castanera R."/>
            <person name="Culley D."/>
            <person name="Daum C."/>
            <person name="Ezra D."/>
            <person name="Gonzalez J."/>
            <person name="Henrissat B."/>
            <person name="Kuo A."/>
            <person name="Liang C."/>
            <person name="Lipzen A."/>
            <person name="Lutzoni F."/>
            <person name="Magnuson J."/>
            <person name="Mondo S."/>
            <person name="Nolan M."/>
            <person name="Ohm R."/>
            <person name="Pangilinan J."/>
            <person name="Park H.-J."/>
            <person name="Ramirez L."/>
            <person name="Alfaro M."/>
            <person name="Sun H."/>
            <person name="Tritt A."/>
            <person name="Yoshinaga Y."/>
            <person name="Zwiers L.-H."/>
            <person name="Turgeon B."/>
            <person name="Goodwin S."/>
            <person name="Spatafora J."/>
            <person name="Crous P."/>
            <person name="Grigoriev I."/>
        </authorList>
    </citation>
    <scope>NUCLEOTIDE SEQUENCE</scope>
    <source>
        <strain evidence="2">CBS 113979</strain>
    </source>
</reference>
<feature type="domain" description="Peptide N-acetyl-beta-D-glucosaminyl asparaginase amidase A N-terminal" evidence="1">
    <location>
        <begin position="38"/>
        <end position="356"/>
    </location>
</feature>
<evidence type="ECO:0000313" key="2">
    <source>
        <dbReference type="EMBL" id="KAF1987965.1"/>
    </source>
</evidence>
<dbReference type="PANTHER" id="PTHR31104">
    <property type="entry name" value="PEPTIDE-N4-(N-ACETYL-BETA-GLUCOSAMINYL)ASPARAGINE AMIDASE A PROTEIN"/>
    <property type="match status" value="1"/>
</dbReference>
<dbReference type="InterPro" id="IPR021102">
    <property type="entry name" value="PNGase_A"/>
</dbReference>
<keyword evidence="3" id="KW-1185">Reference proteome</keyword>